<evidence type="ECO:0000313" key="7">
    <source>
        <dbReference type="Proteomes" id="UP000487268"/>
    </source>
</evidence>
<feature type="transmembrane region" description="Helical" evidence="4">
    <location>
        <begin position="387"/>
        <end position="403"/>
    </location>
</feature>
<feature type="transmembrane region" description="Helical" evidence="4">
    <location>
        <begin position="116"/>
        <end position="136"/>
    </location>
</feature>
<feature type="transmembrane region" description="Helical" evidence="4">
    <location>
        <begin position="28"/>
        <end position="45"/>
    </location>
</feature>
<evidence type="ECO:0000256" key="3">
    <source>
        <dbReference type="ARBA" id="ARBA00023012"/>
    </source>
</evidence>
<dbReference type="RefSeq" id="WP_153534095.1">
    <property type="nucleotide sequence ID" value="NZ_WEGH01000002.1"/>
</dbReference>
<dbReference type="EMBL" id="WEGH01000002">
    <property type="protein sequence ID" value="MQY05818.1"/>
    <property type="molecule type" value="Genomic_DNA"/>
</dbReference>
<dbReference type="InterPro" id="IPR011712">
    <property type="entry name" value="Sig_transdc_His_kin_sub3_dim/P"/>
</dbReference>
<gene>
    <name evidence="6" type="ORF">ACRB68_38950</name>
</gene>
<dbReference type="GO" id="GO:0000155">
    <property type="term" value="F:phosphorelay sensor kinase activity"/>
    <property type="evidence" value="ECO:0007669"/>
    <property type="project" value="InterPro"/>
</dbReference>
<dbReference type="Gene3D" id="1.20.5.1930">
    <property type="match status" value="1"/>
</dbReference>
<evidence type="ECO:0000259" key="5">
    <source>
        <dbReference type="Pfam" id="PF07730"/>
    </source>
</evidence>
<keyword evidence="2" id="KW-0418">Kinase</keyword>
<dbReference type="GO" id="GO:0046983">
    <property type="term" value="F:protein dimerization activity"/>
    <property type="evidence" value="ECO:0007669"/>
    <property type="project" value="InterPro"/>
</dbReference>
<feature type="transmembrane region" description="Helical" evidence="4">
    <location>
        <begin position="51"/>
        <end position="71"/>
    </location>
</feature>
<keyword evidence="3" id="KW-0902">Two-component regulatory system</keyword>
<keyword evidence="4" id="KW-1133">Transmembrane helix</keyword>
<dbReference type="AlphaFoldDB" id="A0A7K0BXB0"/>
<evidence type="ECO:0000256" key="4">
    <source>
        <dbReference type="SAM" id="Phobius"/>
    </source>
</evidence>
<evidence type="ECO:0000256" key="2">
    <source>
        <dbReference type="ARBA" id="ARBA00022777"/>
    </source>
</evidence>
<comment type="caution">
    <text evidence="6">The sequence shown here is derived from an EMBL/GenBank/DDBJ whole genome shotgun (WGS) entry which is preliminary data.</text>
</comment>
<feature type="transmembrane region" description="Helical" evidence="4">
    <location>
        <begin position="451"/>
        <end position="470"/>
    </location>
</feature>
<feature type="transmembrane region" description="Helical" evidence="4">
    <location>
        <begin position="78"/>
        <end position="104"/>
    </location>
</feature>
<dbReference type="PANTHER" id="PTHR24421:SF63">
    <property type="entry name" value="SENSOR HISTIDINE KINASE DESK"/>
    <property type="match status" value="1"/>
</dbReference>
<dbReference type="Proteomes" id="UP000487268">
    <property type="component" value="Unassembled WGS sequence"/>
</dbReference>
<dbReference type="Gene3D" id="3.30.565.10">
    <property type="entry name" value="Histidine kinase-like ATPase, C-terminal domain"/>
    <property type="match status" value="2"/>
</dbReference>
<dbReference type="InterPro" id="IPR036890">
    <property type="entry name" value="HATPase_C_sf"/>
</dbReference>
<accession>A0A7K0BXB0</accession>
<dbReference type="CDD" id="cd16917">
    <property type="entry name" value="HATPase_UhpB-NarQ-NarX-like"/>
    <property type="match status" value="1"/>
</dbReference>
<feature type="transmembrane region" description="Helical" evidence="4">
    <location>
        <begin position="6"/>
        <end position="23"/>
    </location>
</feature>
<feature type="domain" description="Signal transduction histidine kinase subgroup 3 dimerisation and phosphoacceptor" evidence="5">
    <location>
        <begin position="494"/>
        <end position="549"/>
    </location>
</feature>
<evidence type="ECO:0000256" key="1">
    <source>
        <dbReference type="ARBA" id="ARBA00022679"/>
    </source>
</evidence>
<feature type="transmembrane region" description="Helical" evidence="4">
    <location>
        <begin position="358"/>
        <end position="381"/>
    </location>
</feature>
<dbReference type="OrthoDB" id="5241784at2"/>
<keyword evidence="4" id="KW-0472">Membrane</keyword>
<dbReference type="PANTHER" id="PTHR24421">
    <property type="entry name" value="NITRATE/NITRITE SENSOR PROTEIN NARX-RELATED"/>
    <property type="match status" value="1"/>
</dbReference>
<feature type="transmembrane region" description="Helical" evidence="4">
    <location>
        <begin position="415"/>
        <end position="445"/>
    </location>
</feature>
<dbReference type="GO" id="GO:0016020">
    <property type="term" value="C:membrane"/>
    <property type="evidence" value="ECO:0007669"/>
    <property type="project" value="InterPro"/>
</dbReference>
<reference evidence="6 7" key="1">
    <citation type="submission" date="2019-10" db="EMBL/GenBank/DDBJ databases">
        <title>Actinomadura rubteroloni sp. nov. and Actinomadura macrotermitis sp. nov., isolated from the gut of fungus growing-termite Macrotermes natalensis.</title>
        <authorList>
            <person name="Benndorf R."/>
            <person name="Martin K."/>
            <person name="Kuefner M."/>
            <person name="De Beer W."/>
            <person name="Kaster A.-K."/>
            <person name="Vollmers J."/>
            <person name="Poulsen M."/>
            <person name="Beemelmanns C."/>
        </authorList>
    </citation>
    <scope>NUCLEOTIDE SEQUENCE [LARGE SCALE GENOMIC DNA]</scope>
    <source>
        <strain evidence="6 7">RB68</strain>
    </source>
</reference>
<keyword evidence="1" id="KW-0808">Transferase</keyword>
<sequence length="696" mass="71423">MSEPRVARTLAIAVLASMVGVYLLSRPWSAVAVLPVFALQLRYLVPRLERLRTPAATAVQAALTYTAVLPFEVTASMLGLLMAALLLDGAWRVAAAAAVSAVVIEAVRDGTADGTLGISITVALTCLVTYGLAGFVGRIEEVHAARLALAVSAVEEERLAMAATLDDGIGRALDRIARARPGGLGEVLATARESLGAVRSAAADLRGLSLAPEIAAARGLLASAGIEAAVRTGHNEPLGQAGTLLAAVLREAVTDVVRQGTARRCEIETAERGGMLVLRVAGDGERTAERAAAALDDLAARVAEVGGRLTAGLEPDGRFAVTAQVTATEPPCPAGGREHRLSLALLATVLTGLSVKGLLLMSAAQALAAVPLLAACCALILWPRGRWTLLPLALLCYLPLIWFKEAWGGTPGYLAGALLVLLPAAAAWPLVGAVLVSMGVIAWAAGAGAPLVANSVISALVTGLVVYGLVRPAQLADELRAASAGLARAAVVQERLRAARDLHDLLGHTFAAVLLKGELARRLERSDPARAAREFADMVAMAVRARADMDALTCTAPRLDLDAELASARSVLEAAGIEVRVARDGDPPAAAATVLGAVLREAVTNVLRHSAARHCEITVRADGLSVANDGAPARVAPPGSGIGNLRTRLAAAGGRLEAGRDGDRFRLTARLDPAGLAGDADGVGAAAGVQLGDDRR</sequence>
<name>A0A7K0BXB0_9ACTN</name>
<protein>
    <recommendedName>
        <fullName evidence="5">Signal transduction histidine kinase subgroup 3 dimerisation and phosphoacceptor domain-containing protein</fullName>
    </recommendedName>
</protein>
<dbReference type="Pfam" id="PF07730">
    <property type="entry name" value="HisKA_3"/>
    <property type="match status" value="1"/>
</dbReference>
<keyword evidence="4" id="KW-0812">Transmembrane</keyword>
<dbReference type="InterPro" id="IPR050482">
    <property type="entry name" value="Sensor_HK_TwoCompSys"/>
</dbReference>
<proteinExistence type="predicted"/>
<organism evidence="6 7">
    <name type="scientific">Actinomadura macrotermitis</name>
    <dbReference type="NCBI Taxonomy" id="2585200"/>
    <lineage>
        <taxon>Bacteria</taxon>
        <taxon>Bacillati</taxon>
        <taxon>Actinomycetota</taxon>
        <taxon>Actinomycetes</taxon>
        <taxon>Streptosporangiales</taxon>
        <taxon>Thermomonosporaceae</taxon>
        <taxon>Actinomadura</taxon>
    </lineage>
</organism>
<evidence type="ECO:0000313" key="6">
    <source>
        <dbReference type="EMBL" id="MQY05818.1"/>
    </source>
</evidence>
<keyword evidence="7" id="KW-1185">Reference proteome</keyword>